<dbReference type="EMBL" id="JARMAB010000021">
    <property type="protein sequence ID" value="MED1204256.1"/>
    <property type="molecule type" value="Genomic_DNA"/>
</dbReference>
<organism evidence="1 2">
    <name type="scientific">Heyndrickxia acidicola</name>
    <dbReference type="NCBI Taxonomy" id="209389"/>
    <lineage>
        <taxon>Bacteria</taxon>
        <taxon>Bacillati</taxon>
        <taxon>Bacillota</taxon>
        <taxon>Bacilli</taxon>
        <taxon>Bacillales</taxon>
        <taxon>Bacillaceae</taxon>
        <taxon>Heyndrickxia</taxon>
    </lineage>
</organism>
<name>A0ABU6MHW5_9BACI</name>
<sequence length="73" mass="8368">MLKQHKQMDIMIVPTETGNVKIFSYGFIPLGSRGQVYIDYNGVTISVKGYHRKKAIIRAITRLNESLLNKKED</sequence>
<dbReference type="RefSeq" id="WP_066264937.1">
    <property type="nucleotide sequence ID" value="NZ_JARMAB010000021.1"/>
</dbReference>
<evidence type="ECO:0000313" key="2">
    <source>
        <dbReference type="Proteomes" id="UP001341444"/>
    </source>
</evidence>
<protein>
    <submittedName>
        <fullName evidence="1">Uncharacterized protein</fullName>
    </submittedName>
</protein>
<comment type="caution">
    <text evidence="1">The sequence shown here is derived from an EMBL/GenBank/DDBJ whole genome shotgun (WGS) entry which is preliminary data.</text>
</comment>
<evidence type="ECO:0000313" key="1">
    <source>
        <dbReference type="EMBL" id="MED1204256.1"/>
    </source>
</evidence>
<proteinExistence type="predicted"/>
<dbReference type="Proteomes" id="UP001341444">
    <property type="component" value="Unassembled WGS sequence"/>
</dbReference>
<accession>A0ABU6MHW5</accession>
<reference evidence="1 2" key="1">
    <citation type="submission" date="2023-03" db="EMBL/GenBank/DDBJ databases">
        <title>Bacillus Genome Sequencing.</title>
        <authorList>
            <person name="Dunlap C."/>
        </authorList>
    </citation>
    <scope>NUCLEOTIDE SEQUENCE [LARGE SCALE GENOMIC DNA]</scope>
    <source>
        <strain evidence="1 2">B-23453</strain>
    </source>
</reference>
<gene>
    <name evidence="1" type="ORF">P4T90_14505</name>
</gene>
<keyword evidence="2" id="KW-1185">Reference proteome</keyword>